<protein>
    <submittedName>
        <fullName evidence="3">Amidohydrolase 2</fullName>
    </submittedName>
</protein>
<keyword evidence="1" id="KW-0456">Lyase</keyword>
<dbReference type="Pfam" id="PF04909">
    <property type="entry name" value="Amidohydro_2"/>
    <property type="match status" value="1"/>
</dbReference>
<gene>
    <name evidence="3" type="ORF">dsmv_0544</name>
</gene>
<dbReference type="GO" id="GO:0016831">
    <property type="term" value="F:carboxy-lyase activity"/>
    <property type="evidence" value="ECO:0007669"/>
    <property type="project" value="InterPro"/>
</dbReference>
<proteinExistence type="predicted"/>
<evidence type="ECO:0000313" key="4">
    <source>
        <dbReference type="Proteomes" id="UP000014977"/>
    </source>
</evidence>
<dbReference type="InterPro" id="IPR032466">
    <property type="entry name" value="Metal_Hydrolase"/>
</dbReference>
<dbReference type="PANTHER" id="PTHR21240:SF28">
    <property type="entry name" value="ISO-OROTATE DECARBOXYLASE (EUROFUNG)"/>
    <property type="match status" value="1"/>
</dbReference>
<dbReference type="Proteomes" id="UP000014977">
    <property type="component" value="Unassembled WGS sequence"/>
</dbReference>
<dbReference type="SUPFAM" id="SSF51556">
    <property type="entry name" value="Metallo-dependent hydrolases"/>
    <property type="match status" value="1"/>
</dbReference>
<evidence type="ECO:0000313" key="3">
    <source>
        <dbReference type="EMBL" id="EPR35839.1"/>
    </source>
</evidence>
<evidence type="ECO:0000259" key="2">
    <source>
        <dbReference type="Pfam" id="PF04909"/>
    </source>
</evidence>
<evidence type="ECO:0000256" key="1">
    <source>
        <dbReference type="ARBA" id="ARBA00023239"/>
    </source>
</evidence>
<accession>S7UPC0</accession>
<dbReference type="eggNOG" id="COG2159">
    <property type="taxonomic scope" value="Bacteria"/>
</dbReference>
<dbReference type="GO" id="GO:0005737">
    <property type="term" value="C:cytoplasm"/>
    <property type="evidence" value="ECO:0007669"/>
    <property type="project" value="TreeGrafter"/>
</dbReference>
<dbReference type="CDD" id="cd01292">
    <property type="entry name" value="metallo-dependent_hydrolases"/>
    <property type="match status" value="1"/>
</dbReference>
<name>S7UPC0_DESML</name>
<feature type="domain" description="Amidohydrolase-related" evidence="2">
    <location>
        <begin position="3"/>
        <end position="279"/>
    </location>
</feature>
<dbReference type="InterPro" id="IPR032465">
    <property type="entry name" value="ACMSD"/>
</dbReference>
<sequence>MIIDFHVHIFSEKIRQNRSAFFPSEPAFKLLYDSPKSRLVSAEDTLRMMDEEGVDRSVIFGFPWQDADTFRRENDYIIETVLKYPDRFIGLACFDALNPKAADETERCLGAGLHGVGELAFYTSGIDETCISALEPVMALCRDHDRLILIHTNEPVGHQYPGKSPNTLAQIYRMIQTFPENKIVLAHWGGGIFFYNLLKREVKETLGNVWFDTAASPFLYDIDIYPMAGQMAGQEKILFGTDYPLLKPGRYFSDMDKTDLSSEDRADICGENARKLLGL</sequence>
<organism evidence="3 4">
    <name type="scientific">Desulfococcus multivorans DSM 2059</name>
    <dbReference type="NCBI Taxonomy" id="1121405"/>
    <lineage>
        <taxon>Bacteria</taxon>
        <taxon>Pseudomonadati</taxon>
        <taxon>Thermodesulfobacteriota</taxon>
        <taxon>Desulfobacteria</taxon>
        <taxon>Desulfobacterales</taxon>
        <taxon>Desulfococcaceae</taxon>
        <taxon>Desulfococcus</taxon>
    </lineage>
</organism>
<dbReference type="STRING" id="897.B2D07_15370"/>
<dbReference type="AlphaFoldDB" id="S7UPC0"/>
<dbReference type="GO" id="GO:0019748">
    <property type="term" value="P:secondary metabolic process"/>
    <property type="evidence" value="ECO:0007669"/>
    <property type="project" value="TreeGrafter"/>
</dbReference>
<dbReference type="Gene3D" id="3.20.20.140">
    <property type="entry name" value="Metal-dependent hydrolases"/>
    <property type="match status" value="1"/>
</dbReference>
<dbReference type="OrthoDB" id="1407586at2"/>
<keyword evidence="4" id="KW-1185">Reference proteome</keyword>
<dbReference type="GO" id="GO:0016787">
    <property type="term" value="F:hydrolase activity"/>
    <property type="evidence" value="ECO:0007669"/>
    <property type="project" value="UniProtKB-KW"/>
</dbReference>
<keyword evidence="3" id="KW-0378">Hydrolase</keyword>
<comment type="caution">
    <text evidence="3">The sequence shown here is derived from an EMBL/GenBank/DDBJ whole genome shotgun (WGS) entry which is preliminary data.</text>
</comment>
<dbReference type="PANTHER" id="PTHR21240">
    <property type="entry name" value="2-AMINO-3-CARBOXYLMUCONATE-6-SEMIALDEHYDE DECARBOXYLASE"/>
    <property type="match status" value="1"/>
</dbReference>
<dbReference type="EMBL" id="ATHJ01000105">
    <property type="protein sequence ID" value="EPR35839.1"/>
    <property type="molecule type" value="Genomic_DNA"/>
</dbReference>
<dbReference type="InterPro" id="IPR006680">
    <property type="entry name" value="Amidohydro-rel"/>
</dbReference>
<reference evidence="3 4" key="1">
    <citation type="journal article" date="2013" name="Genome Announc.">
        <title>Draft genome sequences for three mercury-methylating, sulfate-reducing bacteria.</title>
        <authorList>
            <person name="Brown S.D."/>
            <person name="Hurt R.A.Jr."/>
            <person name="Gilmour C.C."/>
            <person name="Elias D.A."/>
        </authorList>
    </citation>
    <scope>NUCLEOTIDE SEQUENCE [LARGE SCALE GENOMIC DNA]</scope>
    <source>
        <strain evidence="3 4">DSM 2059</strain>
    </source>
</reference>
<dbReference type="RefSeq" id="WP_020877655.1">
    <property type="nucleotide sequence ID" value="NZ_ATHJ01000105.1"/>
</dbReference>